<evidence type="ECO:0000313" key="4">
    <source>
        <dbReference type="EnsemblMetazoa" id="AALFPA23_013302.P19260"/>
    </source>
</evidence>
<dbReference type="InterPro" id="IPR005312">
    <property type="entry name" value="DUF1759"/>
</dbReference>
<dbReference type="Gene3D" id="4.10.60.10">
    <property type="entry name" value="Zinc finger, CCHC-type"/>
    <property type="match status" value="1"/>
</dbReference>
<dbReference type="InterPro" id="IPR001878">
    <property type="entry name" value="Znf_CCHC"/>
</dbReference>
<protein>
    <recommendedName>
        <fullName evidence="3">CCHC-type domain-containing protein</fullName>
    </recommendedName>
</protein>
<dbReference type="SUPFAM" id="SSF57756">
    <property type="entry name" value="Retrovirus zinc finger-like domains"/>
    <property type="match status" value="1"/>
</dbReference>
<dbReference type="PANTHER" id="PTHR47331">
    <property type="entry name" value="PHD-TYPE DOMAIN-CONTAINING PROTEIN"/>
    <property type="match status" value="1"/>
</dbReference>
<evidence type="ECO:0000313" key="5">
    <source>
        <dbReference type="Proteomes" id="UP000069940"/>
    </source>
</evidence>
<dbReference type="InterPro" id="IPR036875">
    <property type="entry name" value="Znf_CCHC_sf"/>
</dbReference>
<evidence type="ECO:0000256" key="2">
    <source>
        <dbReference type="SAM" id="MobiDB-lite"/>
    </source>
</evidence>
<name>A0ABM1YYP7_AEDAL</name>
<keyword evidence="1" id="KW-0479">Metal-binding</keyword>
<feature type="region of interest" description="Disordered" evidence="2">
    <location>
        <begin position="1"/>
        <end position="34"/>
    </location>
</feature>
<dbReference type="EnsemblMetazoa" id="AALFPA23_013302.R19260">
    <property type="protein sequence ID" value="AALFPA23_013302.P19260"/>
    <property type="gene ID" value="AALFPA23_013302"/>
</dbReference>
<dbReference type="Pfam" id="PF03564">
    <property type="entry name" value="DUF1759"/>
    <property type="match status" value="1"/>
</dbReference>
<reference evidence="4" key="2">
    <citation type="submission" date="2025-05" db="UniProtKB">
        <authorList>
            <consortium name="EnsemblMetazoa"/>
        </authorList>
    </citation>
    <scope>IDENTIFICATION</scope>
    <source>
        <strain evidence="4">Foshan</strain>
    </source>
</reference>
<sequence>MPPVQYSPIKPVNKNNPMVNPEMNLNPGTISDPAGVTNPAVVPNSTGVPNPVEAMNPVVIVVPNPPSRAGESSSGSSFHGFHWQEQVDRGTMTKLNGLFRQRSQVEQKVVRIQFTLRDQRHLSLAQLNVITGKLAAAYEEFSRFHSEIMALIPDDAEDEQEEIYTAFEDRHDAASTVVQEMIIALNRNTPPAVATPHVVIQQQPLKVPIPTFDGTYSSWPKFKAIFQDLMENSADSDAIKLYHLDKALVGAAAGSLDAKIINEGNYEQAWRVLSDRYENQRLIVESHLRGLLNLKKMSSESSKELRCLLDEVTGHVESLRYLKQELTGVSELLVVYLITAALDKATRKAWESTVKSTELPKYTPTVDFLKSRCQVLENFELSQVPASPVLKPKLTQSSLKLPPQKSNAAVCSNPRDTSCDFCSDHHFNYQCSALKQLTTAQRAEKIRSIGLCFNCLRKGHQSKHCPSAKTCRKCSKKHHTLLHADSNLENTQDLQDNVFNPKSVHDMSASAPTSPTLKTSPLVSTICSCSKAALRAAQETKTVLLSTAVVHAIHKNGNPYPCRVLLDSGSQVNFVTETMANLLRLPKTKADVPITGINACRSIAREKVSVTFRSRLTEFQATIECLVTPKVTPFVPSTRLDVSDWDVPDTIQLADPRFHIPDKIDLLIGGELFFDILKHHRIDLGDNLPILCATSLGWIVTGTITAPATPESSVRHSNIAIVENVEVLKHDPSISSSLPTNKIYEDQSVSTHSRNSTDRFDFRHPFKRTVDQLDNRCGPALSGSIMLENRFKHDPSSRDRCFNRLPEHDSCECRHHLDEANSLPLQATCCMPHHAVLFPTCSNRESFDTGVKSQPAIQPLNEVLMLANEDKEDSDFQVMTQQHFDVDHTFLETEPEKNLVNHIVMAHNECREQTWNSASYESSQHTSPEQREKHLPLYDDIVKKMLKVLAKYEDAKDNRFPITNTTTQSSVLSQKAMEQHEYSENQHPSVTLETFSPVGIVAEPSIQHTWKVMPNSEELLDNESQQRWIDLQSAIPQLKPVQVPRSVLFPNAMVYEIQELNGMAVTAYGSILQLHEADVSTELRFQNIKEPKVVYLDGYSVPRTRFIAPNCKKKSPD</sequence>
<evidence type="ECO:0000256" key="1">
    <source>
        <dbReference type="PROSITE-ProRule" id="PRU00047"/>
    </source>
</evidence>
<dbReference type="GeneID" id="134289709"/>
<accession>A0ABM1YYP7</accession>
<keyword evidence="1" id="KW-0862">Zinc</keyword>
<dbReference type="RefSeq" id="XP_062712026.1">
    <property type="nucleotide sequence ID" value="XM_062856042.1"/>
</dbReference>
<keyword evidence="1" id="KW-0863">Zinc-finger</keyword>
<organism evidence="4 5">
    <name type="scientific">Aedes albopictus</name>
    <name type="common">Asian tiger mosquito</name>
    <name type="synonym">Stegomyia albopicta</name>
    <dbReference type="NCBI Taxonomy" id="7160"/>
    <lineage>
        <taxon>Eukaryota</taxon>
        <taxon>Metazoa</taxon>
        <taxon>Ecdysozoa</taxon>
        <taxon>Arthropoda</taxon>
        <taxon>Hexapoda</taxon>
        <taxon>Insecta</taxon>
        <taxon>Pterygota</taxon>
        <taxon>Neoptera</taxon>
        <taxon>Endopterygota</taxon>
        <taxon>Diptera</taxon>
        <taxon>Nematocera</taxon>
        <taxon>Culicoidea</taxon>
        <taxon>Culicidae</taxon>
        <taxon>Culicinae</taxon>
        <taxon>Aedini</taxon>
        <taxon>Aedes</taxon>
        <taxon>Stegomyia</taxon>
    </lineage>
</organism>
<dbReference type="PROSITE" id="PS50158">
    <property type="entry name" value="ZF_CCHC"/>
    <property type="match status" value="1"/>
</dbReference>
<dbReference type="Proteomes" id="UP000069940">
    <property type="component" value="Unassembled WGS sequence"/>
</dbReference>
<proteinExistence type="predicted"/>
<dbReference type="PANTHER" id="PTHR47331:SF5">
    <property type="entry name" value="RIBONUCLEASE H"/>
    <property type="match status" value="1"/>
</dbReference>
<feature type="domain" description="CCHC-type" evidence="3">
    <location>
        <begin position="452"/>
        <end position="467"/>
    </location>
</feature>
<feature type="compositionally biased region" description="Low complexity" evidence="2">
    <location>
        <begin position="10"/>
        <end position="24"/>
    </location>
</feature>
<evidence type="ECO:0000259" key="3">
    <source>
        <dbReference type="PROSITE" id="PS50158"/>
    </source>
</evidence>
<keyword evidence="5" id="KW-1185">Reference proteome</keyword>
<dbReference type="CDD" id="cd00303">
    <property type="entry name" value="retropepsin_like"/>
    <property type="match status" value="1"/>
</dbReference>
<reference evidence="5" key="1">
    <citation type="journal article" date="2015" name="Proc. Natl. Acad. Sci. U.S.A.">
        <title>Genome sequence of the Asian Tiger mosquito, Aedes albopictus, reveals insights into its biology, genetics, and evolution.</title>
        <authorList>
            <person name="Chen X.G."/>
            <person name="Jiang X."/>
            <person name="Gu J."/>
            <person name="Xu M."/>
            <person name="Wu Y."/>
            <person name="Deng Y."/>
            <person name="Zhang C."/>
            <person name="Bonizzoni M."/>
            <person name="Dermauw W."/>
            <person name="Vontas J."/>
            <person name="Armbruster P."/>
            <person name="Huang X."/>
            <person name="Yang Y."/>
            <person name="Zhang H."/>
            <person name="He W."/>
            <person name="Peng H."/>
            <person name="Liu Y."/>
            <person name="Wu K."/>
            <person name="Chen J."/>
            <person name="Lirakis M."/>
            <person name="Topalis P."/>
            <person name="Van Leeuwen T."/>
            <person name="Hall A.B."/>
            <person name="Jiang X."/>
            <person name="Thorpe C."/>
            <person name="Mueller R.L."/>
            <person name="Sun C."/>
            <person name="Waterhouse R.M."/>
            <person name="Yan G."/>
            <person name="Tu Z.J."/>
            <person name="Fang X."/>
            <person name="James A.A."/>
        </authorList>
    </citation>
    <scope>NUCLEOTIDE SEQUENCE [LARGE SCALE GENOMIC DNA]</scope>
    <source>
        <strain evidence="5">Foshan</strain>
    </source>
</reference>